<proteinExistence type="predicted"/>
<organism evidence="2 3">
    <name type="scientific">Kushneria avicenniae</name>
    <dbReference type="NCBI Taxonomy" id="402385"/>
    <lineage>
        <taxon>Bacteria</taxon>
        <taxon>Pseudomonadati</taxon>
        <taxon>Pseudomonadota</taxon>
        <taxon>Gammaproteobacteria</taxon>
        <taxon>Oceanospirillales</taxon>
        <taxon>Halomonadaceae</taxon>
        <taxon>Kushneria</taxon>
    </lineage>
</organism>
<evidence type="ECO:0000259" key="1">
    <source>
        <dbReference type="Pfam" id="PF08241"/>
    </source>
</evidence>
<sequence>MSFKAALYGWTATTLRTLDHHGVRLRYPYRDRIMFENAILPALARDDSIRRVLMVGCGWYTHHYPSLLGDAEVTTIDLDAAKRPFGGDRHIVGNLTSLSDHIPHEGLDAVLCNGVLGWGLNEPDDVDQAFTACVDCLRPGGLLLLGWNDHPPYNRVSPEDIPAFAQLEPIRVPGLDAHRVVALPRNQHCFQAFRKPLSG</sequence>
<evidence type="ECO:0000313" key="2">
    <source>
        <dbReference type="EMBL" id="SFC30706.1"/>
    </source>
</evidence>
<dbReference type="EMBL" id="FOLY01000002">
    <property type="protein sequence ID" value="SFC30706.1"/>
    <property type="molecule type" value="Genomic_DNA"/>
</dbReference>
<dbReference type="RefSeq" id="WP_090131328.1">
    <property type="nucleotide sequence ID" value="NZ_FOLY01000002.1"/>
</dbReference>
<keyword evidence="3" id="KW-1185">Reference proteome</keyword>
<evidence type="ECO:0000313" key="3">
    <source>
        <dbReference type="Proteomes" id="UP000199046"/>
    </source>
</evidence>
<protein>
    <submittedName>
        <fullName evidence="2">Methyltransferase domain-containing protein</fullName>
    </submittedName>
</protein>
<dbReference type="SUPFAM" id="SSF53335">
    <property type="entry name" value="S-adenosyl-L-methionine-dependent methyltransferases"/>
    <property type="match status" value="1"/>
</dbReference>
<reference evidence="3" key="1">
    <citation type="submission" date="2016-10" db="EMBL/GenBank/DDBJ databases">
        <authorList>
            <person name="Varghese N."/>
            <person name="Submissions S."/>
        </authorList>
    </citation>
    <scope>NUCLEOTIDE SEQUENCE [LARGE SCALE GENOMIC DNA]</scope>
    <source>
        <strain evidence="3">DSM 23439</strain>
    </source>
</reference>
<dbReference type="InterPro" id="IPR013216">
    <property type="entry name" value="Methyltransf_11"/>
</dbReference>
<feature type="domain" description="Methyltransferase type 11" evidence="1">
    <location>
        <begin position="53"/>
        <end position="144"/>
    </location>
</feature>
<gene>
    <name evidence="2" type="ORF">SAMN05421848_0974</name>
</gene>
<name>A0A1I1I3E9_9GAMM</name>
<dbReference type="Proteomes" id="UP000199046">
    <property type="component" value="Unassembled WGS sequence"/>
</dbReference>
<keyword evidence="2" id="KW-0808">Transferase</keyword>
<dbReference type="InterPro" id="IPR029063">
    <property type="entry name" value="SAM-dependent_MTases_sf"/>
</dbReference>
<dbReference type="GO" id="GO:0008757">
    <property type="term" value="F:S-adenosylmethionine-dependent methyltransferase activity"/>
    <property type="evidence" value="ECO:0007669"/>
    <property type="project" value="InterPro"/>
</dbReference>
<keyword evidence="2" id="KW-0489">Methyltransferase</keyword>
<accession>A0A1I1I3E9</accession>
<dbReference type="GO" id="GO:0032259">
    <property type="term" value="P:methylation"/>
    <property type="evidence" value="ECO:0007669"/>
    <property type="project" value="UniProtKB-KW"/>
</dbReference>
<dbReference type="STRING" id="402385.SAMN05421848_0974"/>
<dbReference type="AlphaFoldDB" id="A0A1I1I3E9"/>
<dbReference type="Pfam" id="PF08241">
    <property type="entry name" value="Methyltransf_11"/>
    <property type="match status" value="1"/>
</dbReference>
<dbReference type="CDD" id="cd02440">
    <property type="entry name" value="AdoMet_MTases"/>
    <property type="match status" value="1"/>
</dbReference>
<dbReference type="Gene3D" id="3.40.50.150">
    <property type="entry name" value="Vaccinia Virus protein VP39"/>
    <property type="match status" value="1"/>
</dbReference>
<dbReference type="OrthoDB" id="271996at2"/>